<dbReference type="Pfam" id="PF10510">
    <property type="entry name" value="PIG-S"/>
    <property type="match status" value="1"/>
</dbReference>
<evidence type="ECO:0000313" key="12">
    <source>
        <dbReference type="Proteomes" id="UP001152798"/>
    </source>
</evidence>
<dbReference type="PANTHER" id="PTHR21072">
    <property type="entry name" value="GPI TRANSAMIDASE COMPONENT PIG-S"/>
    <property type="match status" value="1"/>
</dbReference>
<evidence type="ECO:0000256" key="7">
    <source>
        <dbReference type="ARBA" id="ARBA00022989"/>
    </source>
</evidence>
<keyword evidence="9" id="KW-0325">Glycoprotein</keyword>
<proteinExistence type="inferred from homology"/>
<keyword evidence="5 10" id="KW-0812">Transmembrane</keyword>
<comment type="similarity">
    <text evidence="3">Belongs to the PIGS family.</text>
</comment>
<dbReference type="OrthoDB" id="28748at2759"/>
<feature type="transmembrane region" description="Helical" evidence="10">
    <location>
        <begin position="496"/>
        <end position="514"/>
    </location>
</feature>
<comment type="pathway">
    <text evidence="2">Glycolipid biosynthesis; glycosylphosphatidylinositol-anchor biosynthesis.</text>
</comment>
<evidence type="ECO:0000256" key="5">
    <source>
        <dbReference type="ARBA" id="ARBA00022692"/>
    </source>
</evidence>
<evidence type="ECO:0000313" key="11">
    <source>
        <dbReference type="EMBL" id="CAH1402346.1"/>
    </source>
</evidence>
<name>A0A9P0HHW9_NEZVI</name>
<protein>
    <recommendedName>
        <fullName evidence="13">GPI transamidase component PIG-S</fullName>
    </recommendedName>
</protein>
<evidence type="ECO:0000256" key="9">
    <source>
        <dbReference type="ARBA" id="ARBA00023180"/>
    </source>
</evidence>
<gene>
    <name evidence="11" type="ORF">NEZAVI_LOCUS11185</name>
</gene>
<keyword evidence="7 10" id="KW-1133">Transmembrane helix</keyword>
<feature type="transmembrane region" description="Helical" evidence="10">
    <location>
        <begin position="25"/>
        <end position="46"/>
    </location>
</feature>
<dbReference type="EMBL" id="OV725081">
    <property type="protein sequence ID" value="CAH1402346.1"/>
    <property type="molecule type" value="Genomic_DNA"/>
</dbReference>
<dbReference type="InterPro" id="IPR019540">
    <property type="entry name" value="PtdIno-glycan_biosynth_class_S"/>
</dbReference>
<keyword evidence="4" id="KW-0337">GPI-anchor biosynthesis</keyword>
<reference evidence="11" key="1">
    <citation type="submission" date="2022-01" db="EMBL/GenBank/DDBJ databases">
        <authorList>
            <person name="King R."/>
        </authorList>
    </citation>
    <scope>NUCLEOTIDE SEQUENCE</scope>
</reference>
<keyword evidence="6" id="KW-0256">Endoplasmic reticulum</keyword>
<evidence type="ECO:0000256" key="4">
    <source>
        <dbReference type="ARBA" id="ARBA00022502"/>
    </source>
</evidence>
<keyword evidence="12" id="KW-1185">Reference proteome</keyword>
<dbReference type="PANTHER" id="PTHR21072:SF13">
    <property type="entry name" value="GPI TRANSAMIDASE COMPONENT PIG-S"/>
    <property type="match status" value="1"/>
</dbReference>
<evidence type="ECO:0000256" key="10">
    <source>
        <dbReference type="SAM" id="Phobius"/>
    </source>
</evidence>
<evidence type="ECO:0000256" key="2">
    <source>
        <dbReference type="ARBA" id="ARBA00004687"/>
    </source>
</evidence>
<dbReference type="Proteomes" id="UP001152798">
    <property type="component" value="Chromosome 5"/>
</dbReference>
<sequence length="533" mass="60389">MEIIDETKNNQDEEKKEYDDEFGLYRMWSAISFSVMLIVIGVPLWWKTTEVYRAPLPYDEIHALDPSQTEIKTTIFIYSEYPTHANAIMQGLSISFKKLSIFNVDIKPFKIDIEPISFDAVENSSAIHPTKAGQILLVEVPSLPYNDKVLVSTNRIIYFTYNDDSDLIAQVIMQWFFEEKALINKVTSIISPQKTNIGEENSNRLRAALGYDVIFTIINSDPENVNFSWDVKNDVNGYMQPLLSQISKVSSHAIKSQWLYLMDLGEVPRKDESGWYTYKFSQLPHIITPLEKKLGSGISKNPCIHMILYVAGCSVNPLCFLSSDELRVEGMMSPQWGAVQILNPTEENCVNHTQVKFSPKDIMSIFISQFHALLGIREKVRKNGVNFMALKGPSLRTWELDSLYRIRTVEQITSASLTLQSLSKLLGEINNIVINEDVASSINVAVSNVKKAVTALKLGDLDKAMETSSVAFGAAETAFSDPSLLSLLYFPDDQKYAVYIPLFLPIMIPVIMSLKRTYSWLVQRKLTTHEKTE</sequence>
<evidence type="ECO:0000256" key="8">
    <source>
        <dbReference type="ARBA" id="ARBA00023136"/>
    </source>
</evidence>
<evidence type="ECO:0008006" key="13">
    <source>
        <dbReference type="Google" id="ProtNLM"/>
    </source>
</evidence>
<dbReference type="GO" id="GO:0016255">
    <property type="term" value="P:attachment of GPI anchor to protein"/>
    <property type="evidence" value="ECO:0007669"/>
    <property type="project" value="InterPro"/>
</dbReference>
<keyword evidence="8 10" id="KW-0472">Membrane</keyword>
<comment type="subcellular location">
    <subcellularLocation>
        <location evidence="1">Endoplasmic reticulum membrane</location>
        <topology evidence="1">Multi-pass membrane protein</topology>
    </subcellularLocation>
</comment>
<dbReference type="AlphaFoldDB" id="A0A9P0HHW9"/>
<dbReference type="GO" id="GO:0006506">
    <property type="term" value="P:GPI anchor biosynthetic process"/>
    <property type="evidence" value="ECO:0007669"/>
    <property type="project" value="UniProtKB-KW"/>
</dbReference>
<organism evidence="11 12">
    <name type="scientific">Nezara viridula</name>
    <name type="common">Southern green stink bug</name>
    <name type="synonym">Cimex viridulus</name>
    <dbReference type="NCBI Taxonomy" id="85310"/>
    <lineage>
        <taxon>Eukaryota</taxon>
        <taxon>Metazoa</taxon>
        <taxon>Ecdysozoa</taxon>
        <taxon>Arthropoda</taxon>
        <taxon>Hexapoda</taxon>
        <taxon>Insecta</taxon>
        <taxon>Pterygota</taxon>
        <taxon>Neoptera</taxon>
        <taxon>Paraneoptera</taxon>
        <taxon>Hemiptera</taxon>
        <taxon>Heteroptera</taxon>
        <taxon>Panheteroptera</taxon>
        <taxon>Pentatomomorpha</taxon>
        <taxon>Pentatomoidea</taxon>
        <taxon>Pentatomidae</taxon>
        <taxon>Pentatominae</taxon>
        <taxon>Nezara</taxon>
    </lineage>
</organism>
<evidence type="ECO:0000256" key="1">
    <source>
        <dbReference type="ARBA" id="ARBA00004477"/>
    </source>
</evidence>
<accession>A0A9P0HHW9</accession>
<dbReference type="GO" id="GO:0042765">
    <property type="term" value="C:GPI-anchor transamidase complex"/>
    <property type="evidence" value="ECO:0007669"/>
    <property type="project" value="InterPro"/>
</dbReference>
<evidence type="ECO:0000256" key="6">
    <source>
        <dbReference type="ARBA" id="ARBA00022824"/>
    </source>
</evidence>
<evidence type="ECO:0000256" key="3">
    <source>
        <dbReference type="ARBA" id="ARBA00005316"/>
    </source>
</evidence>